<reference evidence="2 3" key="1">
    <citation type="journal article" date="2018" name="Cell">
        <title>The Chara Genome: Secondary Complexity and Implications for Plant Terrestrialization.</title>
        <authorList>
            <person name="Nishiyama T."/>
            <person name="Sakayama H."/>
            <person name="Vries J.D."/>
            <person name="Buschmann H."/>
            <person name="Saint-Marcoux D."/>
            <person name="Ullrich K.K."/>
            <person name="Haas F.B."/>
            <person name="Vanderstraeten L."/>
            <person name="Becker D."/>
            <person name="Lang D."/>
            <person name="Vosolsobe S."/>
            <person name="Rombauts S."/>
            <person name="Wilhelmsson P.K.I."/>
            <person name="Janitza P."/>
            <person name="Kern R."/>
            <person name="Heyl A."/>
            <person name="Rumpler F."/>
            <person name="Villalobos L.I.A.C."/>
            <person name="Clay J.M."/>
            <person name="Skokan R."/>
            <person name="Toyoda A."/>
            <person name="Suzuki Y."/>
            <person name="Kagoshima H."/>
            <person name="Schijlen E."/>
            <person name="Tajeshwar N."/>
            <person name="Catarino B."/>
            <person name="Hetherington A.J."/>
            <person name="Saltykova A."/>
            <person name="Bonnot C."/>
            <person name="Breuninger H."/>
            <person name="Symeonidi A."/>
            <person name="Radhakrishnan G.V."/>
            <person name="Van Nieuwerburgh F."/>
            <person name="Deforce D."/>
            <person name="Chang C."/>
            <person name="Karol K.G."/>
            <person name="Hedrich R."/>
            <person name="Ulvskov P."/>
            <person name="Glockner G."/>
            <person name="Delwiche C.F."/>
            <person name="Petrasek J."/>
            <person name="Van de Peer Y."/>
            <person name="Friml J."/>
            <person name="Beilby M."/>
            <person name="Dolan L."/>
            <person name="Kohara Y."/>
            <person name="Sugano S."/>
            <person name="Fujiyama A."/>
            <person name="Delaux P.-M."/>
            <person name="Quint M."/>
            <person name="TheiBen G."/>
            <person name="Hagemann M."/>
            <person name="Harholt J."/>
            <person name="Dunand C."/>
            <person name="Zachgo S."/>
            <person name="Langdale J."/>
            <person name="Maumus F."/>
            <person name="Straeten D.V.D."/>
            <person name="Gould S.B."/>
            <person name="Rensing S.A."/>
        </authorList>
    </citation>
    <scope>NUCLEOTIDE SEQUENCE [LARGE SCALE GENOMIC DNA]</scope>
    <source>
        <strain evidence="2 3">S276</strain>
    </source>
</reference>
<sequence length="296" mass="32661">MGGAVTHFVSTLPFGLWQLQGLHFLMAAWPTPVAAATVCACGSCAWWNRSRWLHRGADDSEGWPPASPDRVREILKYTRLAEGACERNIDDLLKRANCKPVPGVPHPIVTKEDIVCFEPQNVGNSPVLGSPNPLMQATRLSVLQSALIQDDFWPRIATSIMQKIFLGMICGVQAVMFVRFCRDLFIPEEERLSNPRRLYPPGQLYHIVYQKAGFSGLTATNHRVLTANPQGGRFEKIILSLRATADHRLRSYDAALEKVIANLDGVRLDIDGESNGEVESVDRASSTSVAAGVLEQ</sequence>
<keyword evidence="3" id="KW-1185">Reference proteome</keyword>
<proteinExistence type="predicted"/>
<dbReference type="PANTHER" id="PTHR46398">
    <property type="entry name" value="ALPHA/BETA-HYDROLASES SUPERFAMILY PROTEIN"/>
    <property type="match status" value="1"/>
</dbReference>
<dbReference type="AlphaFoldDB" id="A0A388L5C1"/>
<dbReference type="Gramene" id="GBG77510">
    <property type="protein sequence ID" value="GBG77510"/>
    <property type="gene ID" value="CBR_g23955"/>
</dbReference>
<accession>A0A388L5C1</accession>
<dbReference type="OrthoDB" id="1723265at2759"/>
<dbReference type="EMBL" id="BFEA01000269">
    <property type="protein sequence ID" value="GBG77510.1"/>
    <property type="molecule type" value="Genomic_DNA"/>
</dbReference>
<feature type="region of interest" description="Disordered" evidence="1">
    <location>
        <begin position="277"/>
        <end position="296"/>
    </location>
</feature>
<evidence type="ECO:0000313" key="2">
    <source>
        <dbReference type="EMBL" id="GBG77510.1"/>
    </source>
</evidence>
<evidence type="ECO:0000313" key="3">
    <source>
        <dbReference type="Proteomes" id="UP000265515"/>
    </source>
</evidence>
<dbReference type="Proteomes" id="UP000265515">
    <property type="component" value="Unassembled WGS sequence"/>
</dbReference>
<evidence type="ECO:0000256" key="1">
    <source>
        <dbReference type="SAM" id="MobiDB-lite"/>
    </source>
</evidence>
<organism evidence="2 3">
    <name type="scientific">Chara braunii</name>
    <name type="common">Braun's stonewort</name>
    <dbReference type="NCBI Taxonomy" id="69332"/>
    <lineage>
        <taxon>Eukaryota</taxon>
        <taxon>Viridiplantae</taxon>
        <taxon>Streptophyta</taxon>
        <taxon>Charophyceae</taxon>
        <taxon>Charales</taxon>
        <taxon>Characeae</taxon>
        <taxon>Chara</taxon>
    </lineage>
</organism>
<name>A0A388L5C1_CHABU</name>
<dbReference type="PANTHER" id="PTHR46398:SF14">
    <property type="entry name" value="FUNGAL LIPASE-LIKE DOMAIN-CONTAINING PROTEIN"/>
    <property type="match status" value="1"/>
</dbReference>
<gene>
    <name evidence="2" type="ORF">CBR_g23955</name>
</gene>
<protein>
    <submittedName>
        <fullName evidence="2">Uncharacterized protein</fullName>
    </submittedName>
</protein>
<comment type="caution">
    <text evidence="2">The sequence shown here is derived from an EMBL/GenBank/DDBJ whole genome shotgun (WGS) entry which is preliminary data.</text>
</comment>